<name>D7FX03_ECTSI</name>
<feature type="region of interest" description="Disordered" evidence="4">
    <location>
        <begin position="532"/>
        <end position="557"/>
    </location>
</feature>
<dbReference type="OrthoDB" id="823504at2759"/>
<evidence type="ECO:0000256" key="1">
    <source>
        <dbReference type="ARBA" id="ARBA00004613"/>
    </source>
</evidence>
<dbReference type="AlphaFoldDB" id="D7FX03"/>
<dbReference type="GO" id="GO:0020037">
    <property type="term" value="F:heme binding"/>
    <property type="evidence" value="ECO:0007669"/>
    <property type="project" value="InterPro"/>
</dbReference>
<evidence type="ECO:0000256" key="3">
    <source>
        <dbReference type="ARBA" id="ARBA00023180"/>
    </source>
</evidence>
<dbReference type="InterPro" id="IPR019791">
    <property type="entry name" value="Haem_peroxidase_animal"/>
</dbReference>
<evidence type="ECO:0000256" key="2">
    <source>
        <dbReference type="ARBA" id="ARBA00022525"/>
    </source>
</evidence>
<keyword evidence="3" id="KW-0325">Glycoprotein</keyword>
<dbReference type="Pfam" id="PF03098">
    <property type="entry name" value="An_peroxidase"/>
    <property type="match status" value="1"/>
</dbReference>
<feature type="compositionally biased region" description="Low complexity" evidence="4">
    <location>
        <begin position="532"/>
        <end position="554"/>
    </location>
</feature>
<dbReference type="GO" id="GO:0005576">
    <property type="term" value="C:extracellular region"/>
    <property type="evidence" value="ECO:0007669"/>
    <property type="project" value="UniProtKB-SubCell"/>
</dbReference>
<dbReference type="STRING" id="2880.D7FX03"/>
<organism evidence="5 6">
    <name type="scientific">Ectocarpus siliculosus</name>
    <name type="common">Brown alga</name>
    <name type="synonym">Conferva siliculosa</name>
    <dbReference type="NCBI Taxonomy" id="2880"/>
    <lineage>
        <taxon>Eukaryota</taxon>
        <taxon>Sar</taxon>
        <taxon>Stramenopiles</taxon>
        <taxon>Ochrophyta</taxon>
        <taxon>PX clade</taxon>
        <taxon>Phaeophyceae</taxon>
        <taxon>Ectocarpales</taxon>
        <taxon>Ectocarpaceae</taxon>
        <taxon>Ectocarpus</taxon>
    </lineage>
</organism>
<dbReference type="EMBL" id="FN648509">
    <property type="protein sequence ID" value="CBJ26336.1"/>
    <property type="molecule type" value="Genomic_DNA"/>
</dbReference>
<dbReference type="GO" id="GO:0004601">
    <property type="term" value="F:peroxidase activity"/>
    <property type="evidence" value="ECO:0007669"/>
    <property type="project" value="InterPro"/>
</dbReference>
<dbReference type="OMA" id="LRCGIPP"/>
<evidence type="ECO:0000313" key="6">
    <source>
        <dbReference type="Proteomes" id="UP000002630"/>
    </source>
</evidence>
<protein>
    <submittedName>
        <fullName evidence="5">Peroxinectin</fullName>
    </submittedName>
</protein>
<dbReference type="eggNOG" id="KOG2408">
    <property type="taxonomic scope" value="Eukaryota"/>
</dbReference>
<comment type="subcellular location">
    <subcellularLocation>
        <location evidence="1">Secreted</location>
    </subcellularLocation>
</comment>
<dbReference type="PROSITE" id="PS50292">
    <property type="entry name" value="PEROXIDASE_3"/>
    <property type="match status" value="1"/>
</dbReference>
<dbReference type="EMBL" id="FN649729">
    <property type="protein sequence ID" value="CBJ26336.1"/>
    <property type="molecule type" value="Genomic_DNA"/>
</dbReference>
<dbReference type="SUPFAM" id="SSF48113">
    <property type="entry name" value="Heme-dependent peroxidases"/>
    <property type="match status" value="1"/>
</dbReference>
<accession>D7FX03</accession>
<keyword evidence="6" id="KW-1185">Reference proteome</keyword>
<dbReference type="InterPro" id="IPR010255">
    <property type="entry name" value="Haem_peroxidase_sf"/>
</dbReference>
<gene>
    <name evidence="5" type="ORF">Esi_0032_0017</name>
</gene>
<dbReference type="InterPro" id="IPR037120">
    <property type="entry name" value="Haem_peroxidase_sf_animal"/>
</dbReference>
<feature type="region of interest" description="Disordered" evidence="4">
    <location>
        <begin position="1"/>
        <end position="38"/>
    </location>
</feature>
<evidence type="ECO:0000256" key="4">
    <source>
        <dbReference type="SAM" id="MobiDB-lite"/>
    </source>
</evidence>
<evidence type="ECO:0000313" key="5">
    <source>
        <dbReference type="EMBL" id="CBJ26336.1"/>
    </source>
</evidence>
<dbReference type="Proteomes" id="UP000002630">
    <property type="component" value="Linkage Group LG04"/>
</dbReference>
<dbReference type="InParanoid" id="D7FX03"/>
<dbReference type="GO" id="GO:0006979">
    <property type="term" value="P:response to oxidative stress"/>
    <property type="evidence" value="ECO:0007669"/>
    <property type="project" value="InterPro"/>
</dbReference>
<dbReference type="PANTHER" id="PTHR11475:SF4">
    <property type="entry name" value="CHORION PEROXIDASE"/>
    <property type="match status" value="1"/>
</dbReference>
<proteinExistence type="predicted"/>
<sequence length="639" mass="68119">MGRAAPEARTPQKQQHFGRAAPGGQAPGGGDVDSEGPRFSANLQNATNLGRGVEIIFQNIGRWRISLADLVGRDSRGEYPDGQAEPNSKGTPLQTTQVGQTVLADDLDLEEFTPRSFDGVGNNEAFPSWGAVGATQLRSVAGAYYADADFTPPGDLTRPTAREVMTDVFLESPPALSTMSALFIGWGQLLAFDLSLTSDNSSEPLDIECNDGTGAGGVDVWCPLGAESDPIPFYRSDAALSDDDGALGEETRSPVNYATAFVDLDFVYGRSEDEAAALRSSADGDGFMALTENGLPYVNDDGTWLIADQRSAQFPVTFALHVMLLLEHNRCCMDIAPSEGFEGDEDIYQACRGWTIAVFQHVTENDFLIRLLGGNIQDLDEDGREHPVPGRQSRRGLWLTTDYDENTNPGADTFTLTAGVAAFESALPSTVRVVGEGYESTRYDNIELAAAVGADGLVSFFNNVKVVDVLRGAVLSPVYAADTHYTAAVSNGSPLFKLPVDSVQRGRDHGLPTYNDARAAFGLSEATTFTDVTTSSSSTSSSTTTTSTTSSSGSDADEEVADILSTAYGGNVSTLDAVTGALAEPTMASSGGVFGELLHAAWLEQMYRCVHVCVSFVCVLCIFCRPRYPRLCVCVCILK</sequence>
<dbReference type="PANTHER" id="PTHR11475">
    <property type="entry name" value="OXIDASE/PEROXIDASE"/>
    <property type="match status" value="1"/>
</dbReference>
<keyword evidence="2" id="KW-0964">Secreted</keyword>
<dbReference type="Gene3D" id="1.10.640.10">
    <property type="entry name" value="Haem peroxidase domain superfamily, animal type"/>
    <property type="match status" value="1"/>
</dbReference>
<reference evidence="5 6" key="1">
    <citation type="journal article" date="2010" name="Nature">
        <title>The Ectocarpus genome and the independent evolution of multicellularity in brown algae.</title>
        <authorList>
            <person name="Cock J.M."/>
            <person name="Sterck L."/>
            <person name="Rouze P."/>
            <person name="Scornet D."/>
            <person name="Allen A.E."/>
            <person name="Amoutzias G."/>
            <person name="Anthouard V."/>
            <person name="Artiguenave F."/>
            <person name="Aury J.M."/>
            <person name="Badger J.H."/>
            <person name="Beszteri B."/>
            <person name="Billiau K."/>
            <person name="Bonnet E."/>
            <person name="Bothwell J.H."/>
            <person name="Bowler C."/>
            <person name="Boyen C."/>
            <person name="Brownlee C."/>
            <person name="Carrano C.J."/>
            <person name="Charrier B."/>
            <person name="Cho G.Y."/>
            <person name="Coelho S.M."/>
            <person name="Collen J."/>
            <person name="Corre E."/>
            <person name="Da Silva C."/>
            <person name="Delage L."/>
            <person name="Delaroque N."/>
            <person name="Dittami S.M."/>
            <person name="Doulbeau S."/>
            <person name="Elias M."/>
            <person name="Farnham G."/>
            <person name="Gachon C.M."/>
            <person name="Gschloessl B."/>
            <person name="Heesch S."/>
            <person name="Jabbari K."/>
            <person name="Jubin C."/>
            <person name="Kawai H."/>
            <person name="Kimura K."/>
            <person name="Kloareg B."/>
            <person name="Kupper F.C."/>
            <person name="Lang D."/>
            <person name="Le Bail A."/>
            <person name="Leblanc C."/>
            <person name="Lerouge P."/>
            <person name="Lohr M."/>
            <person name="Lopez P.J."/>
            <person name="Martens C."/>
            <person name="Maumus F."/>
            <person name="Michel G."/>
            <person name="Miranda-Saavedra D."/>
            <person name="Morales J."/>
            <person name="Moreau H."/>
            <person name="Motomura T."/>
            <person name="Nagasato C."/>
            <person name="Napoli C.A."/>
            <person name="Nelson D.R."/>
            <person name="Nyvall-Collen P."/>
            <person name="Peters A.F."/>
            <person name="Pommier C."/>
            <person name="Potin P."/>
            <person name="Poulain J."/>
            <person name="Quesneville H."/>
            <person name="Read B."/>
            <person name="Rensing S.A."/>
            <person name="Ritter A."/>
            <person name="Rousvoal S."/>
            <person name="Samanta M."/>
            <person name="Samson G."/>
            <person name="Schroeder D.C."/>
            <person name="Segurens B."/>
            <person name="Strittmatter M."/>
            <person name="Tonon T."/>
            <person name="Tregear J.W."/>
            <person name="Valentin K."/>
            <person name="von Dassow P."/>
            <person name="Yamagishi T."/>
            <person name="Van de Peer Y."/>
            <person name="Wincker P."/>
        </authorList>
    </citation>
    <scope>NUCLEOTIDE SEQUENCE [LARGE SCALE GENOMIC DNA]</scope>
    <source>
        <strain evidence="6">Ec32 / CCAP1310/4</strain>
    </source>
</reference>